<organism evidence="6 7">
    <name type="scientific">Caminibacter pacificus</name>
    <dbReference type="NCBI Taxonomy" id="1424653"/>
    <lineage>
        <taxon>Bacteria</taxon>
        <taxon>Pseudomonadati</taxon>
        <taxon>Campylobacterota</taxon>
        <taxon>Epsilonproteobacteria</taxon>
        <taxon>Nautiliales</taxon>
        <taxon>Nautiliaceae</taxon>
        <taxon>Caminibacter</taxon>
    </lineage>
</organism>
<dbReference type="CDD" id="cd01949">
    <property type="entry name" value="GGDEF"/>
    <property type="match status" value="1"/>
</dbReference>
<evidence type="ECO:0000313" key="6">
    <source>
        <dbReference type="EMBL" id="ROR39362.1"/>
    </source>
</evidence>
<dbReference type="FunFam" id="3.30.70.270:FF:000001">
    <property type="entry name" value="Diguanylate cyclase domain protein"/>
    <property type="match status" value="1"/>
</dbReference>
<dbReference type="SMART" id="SM00267">
    <property type="entry name" value="GGDEF"/>
    <property type="match status" value="1"/>
</dbReference>
<dbReference type="PANTHER" id="PTHR45138">
    <property type="entry name" value="REGULATORY COMPONENTS OF SENSORY TRANSDUCTION SYSTEM"/>
    <property type="match status" value="1"/>
</dbReference>
<name>A0AAJ4UXL4_9BACT</name>
<dbReference type="AlphaFoldDB" id="A0AAJ4UXL4"/>
<feature type="transmembrane region" description="Helical" evidence="3">
    <location>
        <begin position="113"/>
        <end position="139"/>
    </location>
</feature>
<keyword evidence="3" id="KW-0472">Membrane</keyword>
<dbReference type="Proteomes" id="UP000298805">
    <property type="component" value="Chromosome"/>
</dbReference>
<reference evidence="5" key="3">
    <citation type="submission" date="2019-06" db="EMBL/GenBank/DDBJ databases">
        <title>A comparative analysis of the Nautiliaceae.</title>
        <authorList>
            <person name="Grosche A."/>
            <person name="Smedile F."/>
            <person name="Vetriani C."/>
        </authorList>
    </citation>
    <scope>NUCLEOTIDE SEQUENCE</scope>
    <source>
        <strain evidence="5">TB6</strain>
    </source>
</reference>
<feature type="transmembrane region" description="Helical" evidence="3">
    <location>
        <begin position="7"/>
        <end position="29"/>
    </location>
</feature>
<dbReference type="EMBL" id="CP027432">
    <property type="protein sequence ID" value="QCI28774.1"/>
    <property type="molecule type" value="Genomic_DNA"/>
</dbReference>
<dbReference type="PROSITE" id="PS50887">
    <property type="entry name" value="GGDEF"/>
    <property type="match status" value="1"/>
</dbReference>
<keyword evidence="8" id="KW-1185">Reference proteome</keyword>
<evidence type="ECO:0000313" key="5">
    <source>
        <dbReference type="EMBL" id="QCI28774.1"/>
    </source>
</evidence>
<keyword evidence="3" id="KW-1133">Transmembrane helix</keyword>
<dbReference type="RefSeq" id="WP_123352697.1">
    <property type="nucleotide sequence ID" value="NZ_CP027432.2"/>
</dbReference>
<proteinExistence type="predicted"/>
<evidence type="ECO:0000313" key="8">
    <source>
        <dbReference type="Proteomes" id="UP000298805"/>
    </source>
</evidence>
<reference evidence="6 7" key="2">
    <citation type="submission" date="2018-11" db="EMBL/GenBank/DDBJ databases">
        <title>Genomic Encyclopedia of Type Strains, Phase IV (KMG-IV): sequencing the most valuable type-strain genomes for metagenomic binning, comparative biology and taxonomic classification.</title>
        <authorList>
            <person name="Goeker M."/>
        </authorList>
    </citation>
    <scope>NUCLEOTIDE SEQUENCE [LARGE SCALE GENOMIC DNA]</scope>
    <source>
        <strain evidence="6 7">DSM 27783</strain>
    </source>
</reference>
<gene>
    <name evidence="5" type="ORF">C6V80_07285</name>
    <name evidence="6" type="ORF">EDC58_1302</name>
</gene>
<evidence type="ECO:0000256" key="3">
    <source>
        <dbReference type="SAM" id="Phobius"/>
    </source>
</evidence>
<dbReference type="InterPro" id="IPR000160">
    <property type="entry name" value="GGDEF_dom"/>
</dbReference>
<dbReference type="Gene3D" id="3.30.70.270">
    <property type="match status" value="1"/>
</dbReference>
<dbReference type="GO" id="GO:0052621">
    <property type="term" value="F:diguanylate cyclase activity"/>
    <property type="evidence" value="ECO:0007669"/>
    <property type="project" value="UniProtKB-EC"/>
</dbReference>
<dbReference type="PANTHER" id="PTHR45138:SF9">
    <property type="entry name" value="DIGUANYLATE CYCLASE DGCM-RELATED"/>
    <property type="match status" value="1"/>
</dbReference>
<dbReference type="GO" id="GO:1902201">
    <property type="term" value="P:negative regulation of bacterial-type flagellum-dependent cell motility"/>
    <property type="evidence" value="ECO:0007669"/>
    <property type="project" value="TreeGrafter"/>
</dbReference>
<evidence type="ECO:0000256" key="2">
    <source>
        <dbReference type="ARBA" id="ARBA00034247"/>
    </source>
</evidence>
<dbReference type="Proteomes" id="UP000272781">
    <property type="component" value="Unassembled WGS sequence"/>
</dbReference>
<sequence>MKKKILIIIAFIMIISTIIRTFIVGASFLNYSNSLIKNQTNLIVDILREVIDKDKFLHIIQNSHPIKKIEFIKGQKNELIYSFKDKTIISIVPFNELESLKIVFSAKNYFDKLLMAIAQLILIALISLIIIILLVNHFLKPYLEILEKIEESTNNILKGNFNNKIELKLKGEAKDFVNSYNYFLQKLKESFGVIEEKYTALIEKEKSNDPLNDAKETIEQLANIFKFKRIIEEDNSYETILERLVDIIKEFEIKHFIIIGIENNENIAKIIHSQGDICCNVLENYKDCRAYRLKKEINSLKMKKECLSHYCNTNHICLPFSSTGNFTGILKIIFTDEEKKHVLKVLPYIKAYLNEISTIIESKYTLELLHNQNIKDPLTRLYNRRYLENMLPTLIEGAKRRNGKIGFIMLDMDHFKQVNDTYGHDAGDRVLEKLSEIILENIRKSDIPVRLGGEEFLIIATNIKTKEDLRKIADKIRLAVKSQPFYLSSGLYINKTISIGAALFPDDCEDGNECIKLADKALYEAKNQGRDKIVIN</sequence>
<evidence type="ECO:0000256" key="1">
    <source>
        <dbReference type="ARBA" id="ARBA00012528"/>
    </source>
</evidence>
<dbReference type="EMBL" id="RJVK01000003">
    <property type="protein sequence ID" value="ROR39362.1"/>
    <property type="molecule type" value="Genomic_DNA"/>
</dbReference>
<evidence type="ECO:0000259" key="4">
    <source>
        <dbReference type="PROSITE" id="PS50887"/>
    </source>
</evidence>
<dbReference type="InterPro" id="IPR043128">
    <property type="entry name" value="Rev_trsase/Diguanyl_cyclase"/>
</dbReference>
<dbReference type="Pfam" id="PF00990">
    <property type="entry name" value="GGDEF"/>
    <property type="match status" value="1"/>
</dbReference>
<keyword evidence="3" id="KW-0812">Transmembrane</keyword>
<dbReference type="GO" id="GO:0005886">
    <property type="term" value="C:plasma membrane"/>
    <property type="evidence" value="ECO:0007669"/>
    <property type="project" value="TreeGrafter"/>
</dbReference>
<feature type="domain" description="GGDEF" evidence="4">
    <location>
        <begin position="403"/>
        <end position="536"/>
    </location>
</feature>
<comment type="catalytic activity">
    <reaction evidence="2">
        <text>2 GTP = 3',3'-c-di-GMP + 2 diphosphate</text>
        <dbReference type="Rhea" id="RHEA:24898"/>
        <dbReference type="ChEBI" id="CHEBI:33019"/>
        <dbReference type="ChEBI" id="CHEBI:37565"/>
        <dbReference type="ChEBI" id="CHEBI:58805"/>
        <dbReference type="EC" id="2.7.7.65"/>
    </reaction>
</comment>
<dbReference type="InterPro" id="IPR029787">
    <property type="entry name" value="Nucleotide_cyclase"/>
</dbReference>
<dbReference type="NCBIfam" id="TIGR00254">
    <property type="entry name" value="GGDEF"/>
    <property type="match status" value="1"/>
</dbReference>
<evidence type="ECO:0000313" key="7">
    <source>
        <dbReference type="Proteomes" id="UP000272781"/>
    </source>
</evidence>
<protein>
    <recommendedName>
        <fullName evidence="1">diguanylate cyclase</fullName>
        <ecNumber evidence="1">2.7.7.65</ecNumber>
    </recommendedName>
</protein>
<dbReference type="Gene3D" id="6.10.340.10">
    <property type="match status" value="1"/>
</dbReference>
<dbReference type="EC" id="2.7.7.65" evidence="1"/>
<dbReference type="GO" id="GO:0043709">
    <property type="term" value="P:cell adhesion involved in single-species biofilm formation"/>
    <property type="evidence" value="ECO:0007669"/>
    <property type="project" value="TreeGrafter"/>
</dbReference>
<reference evidence="8" key="1">
    <citation type="submission" date="2018-03" db="EMBL/GenBank/DDBJ databases">
        <title>A comparative analysis of the Nautiliaceae.</title>
        <authorList>
            <person name="Grosche A."/>
            <person name="Smedile F."/>
            <person name="Vetriani C."/>
        </authorList>
    </citation>
    <scope>NUCLEOTIDE SEQUENCE [LARGE SCALE GENOMIC DNA]</scope>
    <source>
        <strain evidence="8">TB6</strain>
    </source>
</reference>
<accession>A0AAJ4UXL4</accession>
<dbReference type="SUPFAM" id="SSF55073">
    <property type="entry name" value="Nucleotide cyclase"/>
    <property type="match status" value="1"/>
</dbReference>
<dbReference type="InterPro" id="IPR050469">
    <property type="entry name" value="Diguanylate_Cyclase"/>
</dbReference>